<dbReference type="InterPro" id="IPR036650">
    <property type="entry name" value="CAT_RNA-bd_dom_sf"/>
</dbReference>
<dbReference type="InterPro" id="IPR050661">
    <property type="entry name" value="BglG_antiterminators"/>
</dbReference>
<sequence length="287" mass="33018">MGRVQIKKIFNNNVVLATSGSREQVLLGRGIGFQKHPGDTVDQSKVDQVYAPTTEQWLSNFKTLVADIDPEYFEVAGQIITMGSQQLQTQFNDNMLIALADHIHFAVYRHQHGIDIKNEVLWEIKRIYRHEYLLGQQAVDLIASHFKVQLPDDEAGFIAMKFVENSLNDKLGEQSERVMRLINGILDIVKYQLRITFDEDGLNYQRFLVHLRFFAQRVTANDAHPGHDDVDGALFQHIVGQYPTAYACVQKIVVFVAQQTQRQVTRNEQMYLTIHVQRVLDEVSHQQ</sequence>
<accession>A0A0R2C823</accession>
<protein>
    <submittedName>
        <fullName evidence="3">Transcription antiterminator</fullName>
    </submittedName>
</protein>
<dbReference type="Pfam" id="PF03123">
    <property type="entry name" value="CAT_RBD"/>
    <property type="match status" value="1"/>
</dbReference>
<reference evidence="3 4" key="1">
    <citation type="journal article" date="2015" name="Genome Announc.">
        <title>Expanding the biotechnology potential of lactobacilli through comparative genomics of 213 strains and associated genera.</title>
        <authorList>
            <person name="Sun Z."/>
            <person name="Harris H.M."/>
            <person name="McCann A."/>
            <person name="Guo C."/>
            <person name="Argimon S."/>
            <person name="Zhang W."/>
            <person name="Yang X."/>
            <person name="Jeffery I.B."/>
            <person name="Cooney J.C."/>
            <person name="Kagawa T.F."/>
            <person name="Liu W."/>
            <person name="Song Y."/>
            <person name="Salvetti E."/>
            <person name="Wrobel A."/>
            <person name="Rasinkangas P."/>
            <person name="Parkhill J."/>
            <person name="Rea M.C."/>
            <person name="O'Sullivan O."/>
            <person name="Ritari J."/>
            <person name="Douillard F.P."/>
            <person name="Paul Ross R."/>
            <person name="Yang R."/>
            <person name="Briner A.E."/>
            <person name="Felis G.E."/>
            <person name="de Vos W.M."/>
            <person name="Barrangou R."/>
            <person name="Klaenhammer T.R."/>
            <person name="Caufield P.W."/>
            <person name="Cui Y."/>
            <person name="Zhang H."/>
            <person name="O'Toole P.W."/>
        </authorList>
    </citation>
    <scope>NUCLEOTIDE SEQUENCE [LARGE SCALE GENOMIC DNA]</scope>
    <source>
        <strain evidence="3 4">DSM 22698</strain>
    </source>
</reference>
<dbReference type="STRING" id="1423810.FD19_GL000994"/>
<dbReference type="PATRIC" id="fig|1423810.4.peg.1017"/>
<dbReference type="SUPFAM" id="SSF63520">
    <property type="entry name" value="PTS-regulatory domain, PRD"/>
    <property type="match status" value="2"/>
</dbReference>
<evidence type="ECO:0000313" key="4">
    <source>
        <dbReference type="Proteomes" id="UP000051789"/>
    </source>
</evidence>
<dbReference type="GO" id="GO:0006355">
    <property type="term" value="P:regulation of DNA-templated transcription"/>
    <property type="evidence" value="ECO:0007669"/>
    <property type="project" value="InterPro"/>
</dbReference>
<dbReference type="EMBL" id="AYZK01000002">
    <property type="protein sequence ID" value="KRM87488.1"/>
    <property type="molecule type" value="Genomic_DNA"/>
</dbReference>
<feature type="domain" description="PRD" evidence="2">
    <location>
        <begin position="173"/>
        <end position="286"/>
    </location>
</feature>
<keyword evidence="4" id="KW-1185">Reference proteome</keyword>
<dbReference type="Gene3D" id="1.10.1790.10">
    <property type="entry name" value="PRD domain"/>
    <property type="match status" value="2"/>
</dbReference>
<evidence type="ECO:0000256" key="1">
    <source>
        <dbReference type="ARBA" id="ARBA00022737"/>
    </source>
</evidence>
<dbReference type="Gene3D" id="2.30.24.10">
    <property type="entry name" value="CAT RNA-binding domain"/>
    <property type="match status" value="1"/>
</dbReference>
<name>A0A0R2C823_9LACO</name>
<evidence type="ECO:0000259" key="2">
    <source>
        <dbReference type="PROSITE" id="PS51372"/>
    </source>
</evidence>
<dbReference type="AlphaFoldDB" id="A0A0R2C823"/>
<gene>
    <name evidence="3" type="ORF">FD19_GL000994</name>
</gene>
<evidence type="ECO:0000313" key="3">
    <source>
        <dbReference type="EMBL" id="KRM87488.1"/>
    </source>
</evidence>
<dbReference type="Proteomes" id="UP000051789">
    <property type="component" value="Unassembled WGS sequence"/>
</dbReference>
<dbReference type="NCBIfam" id="NF046042">
    <property type="entry name" value="LicT"/>
    <property type="match status" value="1"/>
</dbReference>
<dbReference type="SMART" id="SM01061">
    <property type="entry name" value="CAT_RBD"/>
    <property type="match status" value="1"/>
</dbReference>
<dbReference type="PANTHER" id="PTHR30185:SF15">
    <property type="entry name" value="CRYPTIC BETA-GLUCOSIDE BGL OPERON ANTITERMINATOR"/>
    <property type="match status" value="1"/>
</dbReference>
<organism evidence="3 4">
    <name type="scientific">Lacticaseibacillus thailandensis DSM 22698 = JCM 13996</name>
    <dbReference type="NCBI Taxonomy" id="1423810"/>
    <lineage>
        <taxon>Bacteria</taxon>
        <taxon>Bacillati</taxon>
        <taxon>Bacillota</taxon>
        <taxon>Bacilli</taxon>
        <taxon>Lactobacillales</taxon>
        <taxon>Lactobacillaceae</taxon>
        <taxon>Lacticaseibacillus</taxon>
    </lineage>
</organism>
<proteinExistence type="predicted"/>
<feature type="domain" description="PRD" evidence="2">
    <location>
        <begin position="67"/>
        <end position="172"/>
    </location>
</feature>
<dbReference type="PROSITE" id="PS51372">
    <property type="entry name" value="PRD_2"/>
    <property type="match status" value="2"/>
</dbReference>
<dbReference type="InterPro" id="IPR011608">
    <property type="entry name" value="PRD"/>
</dbReference>
<dbReference type="PANTHER" id="PTHR30185">
    <property type="entry name" value="CRYPTIC BETA-GLUCOSIDE BGL OPERON ANTITERMINATOR"/>
    <property type="match status" value="1"/>
</dbReference>
<dbReference type="GO" id="GO:0003723">
    <property type="term" value="F:RNA binding"/>
    <property type="evidence" value="ECO:0007669"/>
    <property type="project" value="InterPro"/>
</dbReference>
<keyword evidence="1" id="KW-0677">Repeat</keyword>
<comment type="caution">
    <text evidence="3">The sequence shown here is derived from an EMBL/GenBank/DDBJ whole genome shotgun (WGS) entry which is preliminary data.</text>
</comment>
<dbReference type="InterPro" id="IPR036634">
    <property type="entry name" value="PRD_sf"/>
</dbReference>
<dbReference type="InterPro" id="IPR004341">
    <property type="entry name" value="CAT_RNA-bd_dom"/>
</dbReference>
<dbReference type="SUPFAM" id="SSF50151">
    <property type="entry name" value="SacY-like RNA-binding domain"/>
    <property type="match status" value="1"/>
</dbReference>
<dbReference type="Pfam" id="PF00874">
    <property type="entry name" value="PRD"/>
    <property type="match status" value="2"/>
</dbReference>